<evidence type="ECO:0000313" key="4">
    <source>
        <dbReference type="Proteomes" id="UP000346198"/>
    </source>
</evidence>
<dbReference type="AlphaFoldDB" id="A0A6C2UJ59"/>
<keyword evidence="2" id="KW-0408">Iron</keyword>
<evidence type="ECO:0000256" key="2">
    <source>
        <dbReference type="HAMAP-Rule" id="MF_00163"/>
    </source>
</evidence>
<keyword evidence="2" id="KW-0648">Protein biosynthesis</keyword>
<dbReference type="PANTHER" id="PTHR10458:SF22">
    <property type="entry name" value="PEPTIDE DEFORMYLASE"/>
    <property type="match status" value="1"/>
</dbReference>
<protein>
    <recommendedName>
        <fullName evidence="2">Peptide deformylase</fullName>
        <shortName evidence="2">PDF</shortName>
        <ecNumber evidence="2">3.5.1.88</ecNumber>
    </recommendedName>
    <alternativeName>
        <fullName evidence="2">Polypeptide deformylase</fullName>
    </alternativeName>
</protein>
<dbReference type="PANTHER" id="PTHR10458">
    <property type="entry name" value="PEPTIDE DEFORMYLASE"/>
    <property type="match status" value="1"/>
</dbReference>
<dbReference type="InterPro" id="IPR036821">
    <property type="entry name" value="Peptide_deformylase_sf"/>
</dbReference>
<dbReference type="NCBIfam" id="TIGR00079">
    <property type="entry name" value="pept_deformyl"/>
    <property type="match status" value="1"/>
</dbReference>
<dbReference type="EC" id="3.5.1.88" evidence="2"/>
<gene>
    <name evidence="3" type="primary">def_1</name>
    <name evidence="2" type="synonym">def</name>
    <name evidence="3" type="ORF">SCARR_01973</name>
</gene>
<dbReference type="Pfam" id="PF01327">
    <property type="entry name" value="Pep_deformylase"/>
    <property type="match status" value="1"/>
</dbReference>
<dbReference type="SUPFAM" id="SSF56420">
    <property type="entry name" value="Peptide deformylase"/>
    <property type="match status" value="1"/>
</dbReference>
<dbReference type="PRINTS" id="PR01576">
    <property type="entry name" value="PDEFORMYLASE"/>
</dbReference>
<comment type="catalytic activity">
    <reaction evidence="2">
        <text>N-terminal N-formyl-L-methionyl-[peptide] + H2O = N-terminal L-methionyl-[peptide] + formate</text>
        <dbReference type="Rhea" id="RHEA:24420"/>
        <dbReference type="Rhea" id="RHEA-COMP:10639"/>
        <dbReference type="Rhea" id="RHEA-COMP:10640"/>
        <dbReference type="ChEBI" id="CHEBI:15377"/>
        <dbReference type="ChEBI" id="CHEBI:15740"/>
        <dbReference type="ChEBI" id="CHEBI:49298"/>
        <dbReference type="ChEBI" id="CHEBI:64731"/>
        <dbReference type="EC" id="3.5.1.88"/>
    </reaction>
</comment>
<dbReference type="InterPro" id="IPR023635">
    <property type="entry name" value="Peptide_deformylase"/>
</dbReference>
<name>A0A6C2UJ59_9BACT</name>
<keyword evidence="4" id="KW-1185">Reference proteome</keyword>
<accession>A0A6C2UJ59</accession>
<comment type="function">
    <text evidence="2">Removes the formyl group from the N-terminal Met of newly synthesized proteins. Requires at least a dipeptide for an efficient rate of reaction. N-terminal L-methionine is a prerequisite for activity but the enzyme has broad specificity at other positions.</text>
</comment>
<feature type="binding site" evidence="2">
    <location>
        <position position="134"/>
    </location>
    <ligand>
        <name>Fe cation</name>
        <dbReference type="ChEBI" id="CHEBI:24875"/>
    </ligand>
</feature>
<dbReference type="PIRSF" id="PIRSF004749">
    <property type="entry name" value="Pep_def"/>
    <property type="match status" value="1"/>
</dbReference>
<dbReference type="EMBL" id="CAAHFH010000001">
    <property type="protein sequence ID" value="VGO19913.1"/>
    <property type="molecule type" value="Genomic_DNA"/>
</dbReference>
<dbReference type="Gene3D" id="3.90.45.10">
    <property type="entry name" value="Peptide deformylase"/>
    <property type="match status" value="1"/>
</dbReference>
<comment type="cofactor">
    <cofactor evidence="2">
        <name>Fe(2+)</name>
        <dbReference type="ChEBI" id="CHEBI:29033"/>
    </cofactor>
    <text evidence="2">Binds 1 Fe(2+) ion.</text>
</comment>
<feature type="binding site" evidence="2">
    <location>
        <position position="88"/>
    </location>
    <ligand>
        <name>Fe cation</name>
        <dbReference type="ChEBI" id="CHEBI:24875"/>
    </ligand>
</feature>
<keyword evidence="2" id="KW-0479">Metal-binding</keyword>
<organism evidence="3 4">
    <name type="scientific">Pontiella sulfatireligans</name>
    <dbReference type="NCBI Taxonomy" id="2750658"/>
    <lineage>
        <taxon>Bacteria</taxon>
        <taxon>Pseudomonadati</taxon>
        <taxon>Kiritimatiellota</taxon>
        <taxon>Kiritimatiellia</taxon>
        <taxon>Kiritimatiellales</taxon>
        <taxon>Pontiellaceae</taxon>
        <taxon>Pontiella</taxon>
    </lineage>
</organism>
<dbReference type="GO" id="GO:0042586">
    <property type="term" value="F:peptide deformylase activity"/>
    <property type="evidence" value="ECO:0007669"/>
    <property type="project" value="UniProtKB-UniRule"/>
</dbReference>
<proteinExistence type="inferred from homology"/>
<sequence length="157" mass="17712">MNILELSIYPEPILRLQADPVLHVGEHEQRLLKSMFKSMWNWNGVGLAAPQVGFSSCLIVAEAEGVKLALANPEVLESKGFDTMVEGCLSLPDQAVNISRAFSIWVRALDIENREVELKFEGFLARIVQHEIDHLNGKLIIDYGSAMPRQVERWDEL</sequence>
<comment type="similarity">
    <text evidence="1 2">Belongs to the polypeptide deformylase family.</text>
</comment>
<feature type="active site" evidence="2">
    <location>
        <position position="131"/>
    </location>
</feature>
<evidence type="ECO:0000256" key="1">
    <source>
        <dbReference type="ARBA" id="ARBA00010759"/>
    </source>
</evidence>
<reference evidence="3 4" key="1">
    <citation type="submission" date="2019-04" db="EMBL/GenBank/DDBJ databases">
        <authorList>
            <person name="Van Vliet M D."/>
        </authorList>
    </citation>
    <scope>NUCLEOTIDE SEQUENCE [LARGE SCALE GENOMIC DNA]</scope>
    <source>
        <strain evidence="3 4">F21</strain>
    </source>
</reference>
<dbReference type="GO" id="GO:0046872">
    <property type="term" value="F:metal ion binding"/>
    <property type="evidence" value="ECO:0007669"/>
    <property type="project" value="UniProtKB-KW"/>
</dbReference>
<keyword evidence="2" id="KW-0378">Hydrolase</keyword>
<evidence type="ECO:0000313" key="3">
    <source>
        <dbReference type="EMBL" id="VGO19913.1"/>
    </source>
</evidence>
<dbReference type="HAMAP" id="MF_00163">
    <property type="entry name" value="Pep_deformylase"/>
    <property type="match status" value="1"/>
</dbReference>
<dbReference type="RefSeq" id="WP_136061377.1">
    <property type="nucleotide sequence ID" value="NZ_CAAHFH010000001.1"/>
</dbReference>
<dbReference type="Proteomes" id="UP000346198">
    <property type="component" value="Unassembled WGS sequence"/>
</dbReference>
<dbReference type="GO" id="GO:0006412">
    <property type="term" value="P:translation"/>
    <property type="evidence" value="ECO:0007669"/>
    <property type="project" value="UniProtKB-UniRule"/>
</dbReference>
<feature type="binding site" evidence="2">
    <location>
        <position position="130"/>
    </location>
    <ligand>
        <name>Fe cation</name>
        <dbReference type="ChEBI" id="CHEBI:24875"/>
    </ligand>
</feature>
<dbReference type="CDD" id="cd00487">
    <property type="entry name" value="Pep_deformylase"/>
    <property type="match status" value="1"/>
</dbReference>